<reference evidence="1" key="1">
    <citation type="submission" date="2015-05" db="UniProtKB">
        <authorList>
            <consortium name="EnsemblMetazoa"/>
        </authorList>
    </citation>
    <scope>IDENTIFICATION</scope>
</reference>
<dbReference type="InterPro" id="IPR036875">
    <property type="entry name" value="Znf_CCHC_sf"/>
</dbReference>
<dbReference type="Pfam" id="PF00098">
    <property type="entry name" value="zf-CCHC"/>
    <property type="match status" value="1"/>
</dbReference>
<dbReference type="InterPro" id="IPR001878">
    <property type="entry name" value="Znf_CCHC"/>
</dbReference>
<sequence>MPSLFIVKMTSLIKRLNTPLTEEQNLQILEKNIKGDHLPHLAQATYSSVKELESVLCNLEIWNQRAARYRKPPAKGLLEPALGHRTKKPLPQVSTIRETGTQEVPERRTSAYRGPVCWNCGQTGHLARTCSSPKTQFCGRCGLQKVSTQGCTRCGPNQKK</sequence>
<dbReference type="EnsemblMetazoa" id="RPRC014614-RA">
    <property type="protein sequence ID" value="RPRC014614-PA"/>
    <property type="gene ID" value="RPRC014614"/>
</dbReference>
<dbReference type="GO" id="GO:0008270">
    <property type="term" value="F:zinc ion binding"/>
    <property type="evidence" value="ECO:0007669"/>
    <property type="project" value="InterPro"/>
</dbReference>
<evidence type="ECO:0000313" key="1">
    <source>
        <dbReference type="EnsemblMetazoa" id="RPRC014614-PA"/>
    </source>
</evidence>
<evidence type="ECO:0000313" key="2">
    <source>
        <dbReference type="Proteomes" id="UP000015103"/>
    </source>
</evidence>
<dbReference type="GO" id="GO:0003676">
    <property type="term" value="F:nucleic acid binding"/>
    <property type="evidence" value="ECO:0007669"/>
    <property type="project" value="InterPro"/>
</dbReference>
<dbReference type="AlphaFoldDB" id="T1IE94"/>
<dbReference type="Gene3D" id="4.10.60.10">
    <property type="entry name" value="Zinc finger, CCHC-type"/>
    <property type="match status" value="1"/>
</dbReference>
<accession>T1IE94</accession>
<organism evidence="1 2">
    <name type="scientific">Rhodnius prolixus</name>
    <name type="common">Triatomid bug</name>
    <dbReference type="NCBI Taxonomy" id="13249"/>
    <lineage>
        <taxon>Eukaryota</taxon>
        <taxon>Metazoa</taxon>
        <taxon>Ecdysozoa</taxon>
        <taxon>Arthropoda</taxon>
        <taxon>Hexapoda</taxon>
        <taxon>Insecta</taxon>
        <taxon>Pterygota</taxon>
        <taxon>Neoptera</taxon>
        <taxon>Paraneoptera</taxon>
        <taxon>Hemiptera</taxon>
        <taxon>Heteroptera</taxon>
        <taxon>Panheteroptera</taxon>
        <taxon>Cimicomorpha</taxon>
        <taxon>Reduviidae</taxon>
        <taxon>Triatominae</taxon>
        <taxon>Rhodnius</taxon>
    </lineage>
</organism>
<dbReference type="HOGENOM" id="CLU_140123_0_0_1"/>
<dbReference type="VEuPathDB" id="VectorBase:RPRC014614"/>
<dbReference type="SUPFAM" id="SSF57756">
    <property type="entry name" value="Retrovirus zinc finger-like domains"/>
    <property type="match status" value="1"/>
</dbReference>
<dbReference type="EMBL" id="ACPB03042208">
    <property type="status" value="NOT_ANNOTATED_CDS"/>
    <property type="molecule type" value="Genomic_DNA"/>
</dbReference>
<name>T1IE94_RHOPR</name>
<dbReference type="SMART" id="SM00343">
    <property type="entry name" value="ZnF_C2HC"/>
    <property type="match status" value="1"/>
</dbReference>
<keyword evidence="2" id="KW-1185">Reference proteome</keyword>
<dbReference type="Proteomes" id="UP000015103">
    <property type="component" value="Unassembled WGS sequence"/>
</dbReference>
<dbReference type="OMA" id="IRETGTQ"/>
<proteinExistence type="predicted"/>
<dbReference type="PROSITE" id="PS50158">
    <property type="entry name" value="ZF_CCHC"/>
    <property type="match status" value="1"/>
</dbReference>
<dbReference type="InParanoid" id="T1IE94"/>
<protein>
    <submittedName>
        <fullName evidence="1">CCHC-type domain-containing protein</fullName>
    </submittedName>
</protein>